<accession>A0A1V9FHD8</accession>
<reference evidence="2 3" key="1">
    <citation type="submission" date="2016-03" db="EMBL/GenBank/DDBJ databases">
        <title>Niastella vici sp. nov., isolated from farmland soil.</title>
        <authorList>
            <person name="Chen L."/>
            <person name="Wang D."/>
            <person name="Yang S."/>
            <person name="Wang G."/>
        </authorList>
    </citation>
    <scope>NUCLEOTIDE SEQUENCE [LARGE SCALE GENOMIC DNA]</scope>
    <source>
        <strain evidence="2 3">DJ57</strain>
    </source>
</reference>
<evidence type="ECO:0000256" key="1">
    <source>
        <dbReference type="SAM" id="Phobius"/>
    </source>
</evidence>
<sequence>MKSVLLTIPALLLCNILSANEVIAPVNQLNEESFWSSPLIVGALFATMVIMFLVLVRAAIDVIGLYRAIKKASRREAALIKYH</sequence>
<organism evidence="2 3">
    <name type="scientific">Niastella vici</name>
    <dbReference type="NCBI Taxonomy" id="1703345"/>
    <lineage>
        <taxon>Bacteria</taxon>
        <taxon>Pseudomonadati</taxon>
        <taxon>Bacteroidota</taxon>
        <taxon>Chitinophagia</taxon>
        <taxon>Chitinophagales</taxon>
        <taxon>Chitinophagaceae</taxon>
        <taxon>Niastella</taxon>
    </lineage>
</organism>
<keyword evidence="1" id="KW-0472">Membrane</keyword>
<gene>
    <name evidence="2" type="ORF">A3860_08600</name>
</gene>
<evidence type="ECO:0000313" key="2">
    <source>
        <dbReference type="EMBL" id="OQP57681.1"/>
    </source>
</evidence>
<dbReference type="EMBL" id="LVYD01000113">
    <property type="protein sequence ID" value="OQP57681.1"/>
    <property type="molecule type" value="Genomic_DNA"/>
</dbReference>
<keyword evidence="1" id="KW-1133">Transmembrane helix</keyword>
<comment type="caution">
    <text evidence="2">The sequence shown here is derived from an EMBL/GenBank/DDBJ whole genome shotgun (WGS) entry which is preliminary data.</text>
</comment>
<dbReference type="AlphaFoldDB" id="A0A1V9FHD8"/>
<feature type="transmembrane region" description="Helical" evidence="1">
    <location>
        <begin position="43"/>
        <end position="66"/>
    </location>
</feature>
<protein>
    <submittedName>
        <fullName evidence="2">Uncharacterized protein</fullName>
    </submittedName>
</protein>
<proteinExistence type="predicted"/>
<keyword evidence="1" id="KW-0812">Transmembrane</keyword>
<keyword evidence="3" id="KW-1185">Reference proteome</keyword>
<dbReference type="RefSeq" id="WP_081155581.1">
    <property type="nucleotide sequence ID" value="NZ_LVYD01000113.1"/>
</dbReference>
<dbReference type="Proteomes" id="UP000192796">
    <property type="component" value="Unassembled WGS sequence"/>
</dbReference>
<evidence type="ECO:0000313" key="3">
    <source>
        <dbReference type="Proteomes" id="UP000192796"/>
    </source>
</evidence>
<name>A0A1V9FHD8_9BACT</name>